<evidence type="ECO:0000313" key="2">
    <source>
        <dbReference type="Proteomes" id="UP001152484"/>
    </source>
</evidence>
<accession>A0A9P0YZ69</accession>
<dbReference type="Proteomes" id="UP001152484">
    <property type="component" value="Unassembled WGS sequence"/>
</dbReference>
<gene>
    <name evidence="1" type="ORF">CEURO_LOCUS7631</name>
</gene>
<reference evidence="1" key="1">
    <citation type="submission" date="2022-07" db="EMBL/GenBank/DDBJ databases">
        <authorList>
            <person name="Macas J."/>
            <person name="Novak P."/>
            <person name="Neumann P."/>
        </authorList>
    </citation>
    <scope>NUCLEOTIDE SEQUENCE</scope>
</reference>
<name>A0A9P0YZ69_CUSEU</name>
<proteinExistence type="predicted"/>
<organism evidence="1 2">
    <name type="scientific">Cuscuta europaea</name>
    <name type="common">European dodder</name>
    <dbReference type="NCBI Taxonomy" id="41803"/>
    <lineage>
        <taxon>Eukaryota</taxon>
        <taxon>Viridiplantae</taxon>
        <taxon>Streptophyta</taxon>
        <taxon>Embryophyta</taxon>
        <taxon>Tracheophyta</taxon>
        <taxon>Spermatophyta</taxon>
        <taxon>Magnoliopsida</taxon>
        <taxon>eudicotyledons</taxon>
        <taxon>Gunneridae</taxon>
        <taxon>Pentapetalae</taxon>
        <taxon>asterids</taxon>
        <taxon>lamiids</taxon>
        <taxon>Solanales</taxon>
        <taxon>Convolvulaceae</taxon>
        <taxon>Cuscuteae</taxon>
        <taxon>Cuscuta</taxon>
        <taxon>Cuscuta subgen. Cuscuta</taxon>
    </lineage>
</organism>
<keyword evidence="2" id="KW-1185">Reference proteome</keyword>
<protein>
    <submittedName>
        <fullName evidence="1">Uncharacterized protein</fullName>
    </submittedName>
</protein>
<sequence>MTTFWDRAHHRHGAPIPRYKMPEDNILAVNPVKVCWVEYEGGFSSNRARLEFEPELFNSSKLEIELEFVNSYQAPAQAQAYSYSSLAQLVCGLCTPSPRLAPP</sequence>
<evidence type="ECO:0000313" key="1">
    <source>
        <dbReference type="EMBL" id="CAH9080747.1"/>
    </source>
</evidence>
<dbReference type="AlphaFoldDB" id="A0A9P0YZ69"/>
<comment type="caution">
    <text evidence="1">The sequence shown here is derived from an EMBL/GenBank/DDBJ whole genome shotgun (WGS) entry which is preliminary data.</text>
</comment>
<dbReference type="EMBL" id="CAMAPE010000013">
    <property type="protein sequence ID" value="CAH9080747.1"/>
    <property type="molecule type" value="Genomic_DNA"/>
</dbReference>